<protein>
    <submittedName>
        <fullName evidence="3">Uncharacterized protein</fullName>
    </submittedName>
</protein>
<dbReference type="EMBL" id="KL142389">
    <property type="protein sequence ID" value="KDR72441.1"/>
    <property type="molecule type" value="Genomic_DNA"/>
</dbReference>
<dbReference type="HOGENOM" id="CLU_2184162_0_0_1"/>
<gene>
    <name evidence="3" type="ORF">GALMADRAFT_213417</name>
</gene>
<organism evidence="3 4">
    <name type="scientific">Galerina marginata (strain CBS 339.88)</name>
    <dbReference type="NCBI Taxonomy" id="685588"/>
    <lineage>
        <taxon>Eukaryota</taxon>
        <taxon>Fungi</taxon>
        <taxon>Dikarya</taxon>
        <taxon>Basidiomycota</taxon>
        <taxon>Agaricomycotina</taxon>
        <taxon>Agaricomycetes</taxon>
        <taxon>Agaricomycetidae</taxon>
        <taxon>Agaricales</taxon>
        <taxon>Agaricineae</taxon>
        <taxon>Strophariaceae</taxon>
        <taxon>Galerina</taxon>
    </lineage>
</organism>
<reference evidence="4" key="1">
    <citation type="journal article" date="2014" name="Proc. Natl. Acad. Sci. U.S.A.">
        <title>Extensive sampling of basidiomycete genomes demonstrates inadequacy of the white-rot/brown-rot paradigm for wood decay fungi.</title>
        <authorList>
            <person name="Riley R."/>
            <person name="Salamov A.A."/>
            <person name="Brown D.W."/>
            <person name="Nagy L.G."/>
            <person name="Floudas D."/>
            <person name="Held B.W."/>
            <person name="Levasseur A."/>
            <person name="Lombard V."/>
            <person name="Morin E."/>
            <person name="Otillar R."/>
            <person name="Lindquist E.A."/>
            <person name="Sun H."/>
            <person name="LaButti K.M."/>
            <person name="Schmutz J."/>
            <person name="Jabbour D."/>
            <person name="Luo H."/>
            <person name="Baker S.E."/>
            <person name="Pisabarro A.G."/>
            <person name="Walton J.D."/>
            <person name="Blanchette R.A."/>
            <person name="Henrissat B."/>
            <person name="Martin F."/>
            <person name="Cullen D."/>
            <person name="Hibbett D.S."/>
            <person name="Grigoriev I.V."/>
        </authorList>
    </citation>
    <scope>NUCLEOTIDE SEQUENCE [LARGE SCALE GENOMIC DNA]</scope>
    <source>
        <strain evidence="4">CBS 339.88</strain>
    </source>
</reference>
<feature type="region of interest" description="Disordered" evidence="1">
    <location>
        <begin position="39"/>
        <end position="109"/>
    </location>
</feature>
<evidence type="ECO:0000313" key="4">
    <source>
        <dbReference type="Proteomes" id="UP000027222"/>
    </source>
</evidence>
<evidence type="ECO:0000256" key="2">
    <source>
        <dbReference type="SAM" id="SignalP"/>
    </source>
</evidence>
<feature type="compositionally biased region" description="Low complexity" evidence="1">
    <location>
        <begin position="68"/>
        <end position="85"/>
    </location>
</feature>
<evidence type="ECO:0000313" key="3">
    <source>
        <dbReference type="EMBL" id="KDR72441.1"/>
    </source>
</evidence>
<evidence type="ECO:0000256" key="1">
    <source>
        <dbReference type="SAM" id="MobiDB-lite"/>
    </source>
</evidence>
<keyword evidence="2" id="KW-0732">Signal</keyword>
<feature type="chain" id="PRO_5001645969" evidence="2">
    <location>
        <begin position="33"/>
        <end position="109"/>
    </location>
</feature>
<sequence length="109" mass="12027">MRRKMEPHGKLWKLLLLLLLVLLGQMTRRFFAVLELGRASSRDEECGEADAARTPRALRSERGRGRRGTTTTTSSSSTGQSCGGSEKARGEIRVTTGKQEASGDNLKYE</sequence>
<name>A0A067SNJ1_GALM3</name>
<feature type="compositionally biased region" description="Basic and acidic residues" evidence="1">
    <location>
        <begin position="40"/>
        <end position="63"/>
    </location>
</feature>
<dbReference type="Proteomes" id="UP000027222">
    <property type="component" value="Unassembled WGS sequence"/>
</dbReference>
<accession>A0A067SNJ1</accession>
<keyword evidence="4" id="KW-1185">Reference proteome</keyword>
<feature type="signal peptide" evidence="2">
    <location>
        <begin position="1"/>
        <end position="32"/>
    </location>
</feature>
<dbReference type="AlphaFoldDB" id="A0A067SNJ1"/>
<proteinExistence type="predicted"/>